<protein>
    <submittedName>
        <fullName evidence="2">Uncharacterized protein</fullName>
    </submittedName>
</protein>
<proteinExistence type="predicted"/>
<evidence type="ECO:0000313" key="3">
    <source>
        <dbReference type="Proteomes" id="UP000002411"/>
    </source>
</evidence>
<evidence type="ECO:0000313" key="2">
    <source>
        <dbReference type="EMBL" id="EDK34973.1"/>
    </source>
</evidence>
<accession>A5N1H7</accession>
<keyword evidence="1" id="KW-0175">Coiled coil</keyword>
<dbReference type="EMBL" id="CP000673">
    <property type="protein sequence ID" value="EDK34973.1"/>
    <property type="molecule type" value="Genomic_DNA"/>
</dbReference>
<sequence>MTNEKVLCAEKLKNENEILREENIKLKSIIKELKRSILDMNITES</sequence>
<dbReference type="Proteomes" id="UP000002411">
    <property type="component" value="Chromosome"/>
</dbReference>
<evidence type="ECO:0000256" key="1">
    <source>
        <dbReference type="SAM" id="Coils"/>
    </source>
</evidence>
<reference evidence="2 3" key="1">
    <citation type="journal article" date="2008" name="Proc. Natl. Acad. Sci. U.S.A.">
        <title>The genome of Clostridium kluyveri, a strict anaerobe with unique metabolic features.</title>
        <authorList>
            <person name="Seedorf H."/>
            <person name="Fricke W.F."/>
            <person name="Veith B."/>
            <person name="Brueggemann H."/>
            <person name="Liesegang H."/>
            <person name="Strittmatter A."/>
            <person name="Miethke M."/>
            <person name="Buckel W."/>
            <person name="Hinderberger J."/>
            <person name="Li F."/>
            <person name="Hagemeier C."/>
            <person name="Thauer R.K."/>
            <person name="Gottschalk G."/>
        </authorList>
    </citation>
    <scope>NUCLEOTIDE SEQUENCE [LARGE SCALE GENOMIC DNA]</scope>
    <source>
        <strain evidence="3">ATCC 8527 / DSM 555 / NCIMB 10680</strain>
    </source>
</reference>
<gene>
    <name evidence="2" type="ordered locus">CKL_2964</name>
</gene>
<dbReference type="KEGG" id="ckl:CKL_2964"/>
<organism evidence="2 3">
    <name type="scientific">Clostridium kluyveri (strain ATCC 8527 / DSM 555 / NBRC 12016 / NCIMB 10680 / K1)</name>
    <dbReference type="NCBI Taxonomy" id="431943"/>
    <lineage>
        <taxon>Bacteria</taxon>
        <taxon>Bacillati</taxon>
        <taxon>Bacillota</taxon>
        <taxon>Clostridia</taxon>
        <taxon>Eubacteriales</taxon>
        <taxon>Clostridiaceae</taxon>
        <taxon>Clostridium</taxon>
    </lineage>
</organism>
<dbReference type="RefSeq" id="WP_012103308.1">
    <property type="nucleotide sequence ID" value="NC_009706.1"/>
</dbReference>
<dbReference type="AlphaFoldDB" id="A5N1H7"/>
<dbReference type="HOGENOM" id="CLU_3198102_0_0_9"/>
<feature type="coiled-coil region" evidence="1">
    <location>
        <begin position="9"/>
        <end position="36"/>
    </location>
</feature>
<name>A5N1H7_CLOK5</name>
<keyword evidence="3" id="KW-1185">Reference proteome</keyword>